<dbReference type="InterPro" id="IPR012337">
    <property type="entry name" value="RNaseH-like_sf"/>
</dbReference>
<reference evidence="1" key="1">
    <citation type="journal article" date="2021" name="Sci. Adv.">
        <title>The American lobster genome reveals insights on longevity, neural, and immune adaptations.</title>
        <authorList>
            <person name="Polinski J.M."/>
            <person name="Zimin A.V."/>
            <person name="Clark K.F."/>
            <person name="Kohn A.B."/>
            <person name="Sadowski N."/>
            <person name="Timp W."/>
            <person name="Ptitsyn A."/>
            <person name="Khanna P."/>
            <person name="Romanova D.Y."/>
            <person name="Williams P."/>
            <person name="Greenwood S.J."/>
            <person name="Moroz L.L."/>
            <person name="Walt D.R."/>
            <person name="Bodnar A.G."/>
        </authorList>
    </citation>
    <scope>NUCLEOTIDE SEQUENCE</scope>
    <source>
        <strain evidence="1">GMGI-L3</strain>
    </source>
</reference>
<dbReference type="PANTHER" id="PTHR37162">
    <property type="entry name" value="HAT FAMILY DIMERISATION DOMAINCONTAINING PROTEIN-RELATED"/>
    <property type="match status" value="1"/>
</dbReference>
<name>A0A8J5N2E8_HOMAM</name>
<keyword evidence="2" id="KW-1185">Reference proteome</keyword>
<organism evidence="1 2">
    <name type="scientific">Homarus americanus</name>
    <name type="common">American lobster</name>
    <dbReference type="NCBI Taxonomy" id="6706"/>
    <lineage>
        <taxon>Eukaryota</taxon>
        <taxon>Metazoa</taxon>
        <taxon>Ecdysozoa</taxon>
        <taxon>Arthropoda</taxon>
        <taxon>Crustacea</taxon>
        <taxon>Multicrustacea</taxon>
        <taxon>Malacostraca</taxon>
        <taxon>Eumalacostraca</taxon>
        <taxon>Eucarida</taxon>
        <taxon>Decapoda</taxon>
        <taxon>Pleocyemata</taxon>
        <taxon>Astacidea</taxon>
        <taxon>Nephropoidea</taxon>
        <taxon>Nephropidae</taxon>
        <taxon>Homarus</taxon>
    </lineage>
</organism>
<gene>
    <name evidence="1" type="ORF">Hamer_G000820</name>
</gene>
<feature type="non-terminal residue" evidence="1">
    <location>
        <position position="365"/>
    </location>
</feature>
<evidence type="ECO:0000313" key="2">
    <source>
        <dbReference type="Proteomes" id="UP000747542"/>
    </source>
</evidence>
<dbReference type="Proteomes" id="UP000747542">
    <property type="component" value="Unassembled WGS sequence"/>
</dbReference>
<sequence length="365" mass="41783">MDAKEEQKGTPLPFQRHTCTRWLVRGKVIYNILLNWEELKAYFAVAVPRADTSYHYKAREILGMLEDPVNLLYFHCVTNHADPEELVSELVLHHKSLQDRILDRNGKPLPLNMVDYGAKFMHELYTFINQQNQSAEAVGKVDEVKKRCAGLLIKALKLVERRLPASTGIFKGLSVFAPCKLLSQTEQVPFKDLPLPHLPNEKEDTIEQQYRKILHLSWAEKSVFYGKIPTDSLSFWSGVLQYKNSTGKRPFEELGTYAMAYLKTPTSNAVLETIFSTVTNVKTNSRNRLGSEMLDAIIRVRSHFQFQGKCCRDFKVTPHMMELFKSANMYEEEEPGDDDRLDVLAYVNQCCQVPPPLSCSTTISD</sequence>
<comment type="caution">
    <text evidence="1">The sequence shown here is derived from an EMBL/GenBank/DDBJ whole genome shotgun (WGS) entry which is preliminary data.</text>
</comment>
<accession>A0A8J5N2E8</accession>
<dbReference type="PANTHER" id="PTHR37162:SF1">
    <property type="entry name" value="BED-TYPE DOMAIN-CONTAINING PROTEIN"/>
    <property type="match status" value="1"/>
</dbReference>
<dbReference type="EMBL" id="JAHLQT010011632">
    <property type="protein sequence ID" value="KAG7171889.1"/>
    <property type="molecule type" value="Genomic_DNA"/>
</dbReference>
<dbReference type="SUPFAM" id="SSF53098">
    <property type="entry name" value="Ribonuclease H-like"/>
    <property type="match status" value="1"/>
</dbReference>
<proteinExistence type="predicted"/>
<protein>
    <recommendedName>
        <fullName evidence="3">HAT C-terminal dimerisation domain-containing protein</fullName>
    </recommendedName>
</protein>
<evidence type="ECO:0000313" key="1">
    <source>
        <dbReference type="EMBL" id="KAG7171889.1"/>
    </source>
</evidence>
<evidence type="ECO:0008006" key="3">
    <source>
        <dbReference type="Google" id="ProtNLM"/>
    </source>
</evidence>
<dbReference type="AlphaFoldDB" id="A0A8J5N2E8"/>